<dbReference type="EMBL" id="AP022586">
    <property type="protein sequence ID" value="BBY15759.1"/>
    <property type="molecule type" value="Genomic_DNA"/>
</dbReference>
<protein>
    <submittedName>
        <fullName evidence="1">Uncharacterized protein</fullName>
    </submittedName>
</protein>
<reference evidence="1 2" key="1">
    <citation type="journal article" date="2019" name="Emerg. Microbes Infect.">
        <title>Comprehensive subspecies identification of 175 nontuberculous mycobacteria species based on 7547 genomic profiles.</title>
        <authorList>
            <person name="Matsumoto Y."/>
            <person name="Kinjo T."/>
            <person name="Motooka D."/>
            <person name="Nabeya D."/>
            <person name="Jung N."/>
            <person name="Uechi K."/>
            <person name="Horii T."/>
            <person name="Iida T."/>
            <person name="Fujita J."/>
            <person name="Nakamura S."/>
        </authorList>
    </citation>
    <scope>NUCLEOTIDE SEQUENCE [LARGE SCALE GENOMIC DNA]</scope>
    <source>
        <strain evidence="1 2">JCM 17423</strain>
    </source>
</reference>
<dbReference type="Proteomes" id="UP000466607">
    <property type="component" value="Chromosome"/>
</dbReference>
<gene>
    <name evidence="1" type="ORF">MLIT_13510</name>
</gene>
<evidence type="ECO:0000313" key="1">
    <source>
        <dbReference type="EMBL" id="BBY15759.1"/>
    </source>
</evidence>
<accession>A0AAD1IHW7</accession>
<sequence length="57" mass="6309">MRLRRRIFQPQVRTTAEAGRPIAVTLAGLTFDLAVEEARRFANQLTAAVNDIEGEAP</sequence>
<keyword evidence="2" id="KW-1185">Reference proteome</keyword>
<dbReference type="RefSeq" id="WP_163687445.1">
    <property type="nucleotide sequence ID" value="NZ_AP022586.1"/>
</dbReference>
<name>A0AAD1IHW7_9MYCO</name>
<evidence type="ECO:0000313" key="2">
    <source>
        <dbReference type="Proteomes" id="UP000466607"/>
    </source>
</evidence>
<proteinExistence type="predicted"/>
<organism evidence="1 2">
    <name type="scientific">Mycolicibacterium litorale</name>
    <dbReference type="NCBI Taxonomy" id="758802"/>
    <lineage>
        <taxon>Bacteria</taxon>
        <taxon>Bacillati</taxon>
        <taxon>Actinomycetota</taxon>
        <taxon>Actinomycetes</taxon>
        <taxon>Mycobacteriales</taxon>
        <taxon>Mycobacteriaceae</taxon>
        <taxon>Mycolicibacterium</taxon>
    </lineage>
</organism>
<dbReference type="AlphaFoldDB" id="A0AAD1IHW7"/>